<keyword evidence="1 2" id="KW-0732">Signal</keyword>
<gene>
    <name evidence="5" type="ORF">IC229_17195</name>
</gene>
<organism evidence="5 6">
    <name type="scientific">Spirosoma profusum</name>
    <dbReference type="NCBI Taxonomy" id="2771354"/>
    <lineage>
        <taxon>Bacteria</taxon>
        <taxon>Pseudomonadati</taxon>
        <taxon>Bacteroidota</taxon>
        <taxon>Cytophagia</taxon>
        <taxon>Cytophagales</taxon>
        <taxon>Cytophagaceae</taxon>
        <taxon>Spirosoma</taxon>
    </lineage>
</organism>
<dbReference type="EMBL" id="JACWZY010000014">
    <property type="protein sequence ID" value="MBD2702388.1"/>
    <property type="molecule type" value="Genomic_DNA"/>
</dbReference>
<evidence type="ECO:0000313" key="5">
    <source>
        <dbReference type="EMBL" id="MBD2702388.1"/>
    </source>
</evidence>
<dbReference type="Gene3D" id="2.60.120.260">
    <property type="entry name" value="Galactose-binding domain-like"/>
    <property type="match status" value="2"/>
</dbReference>
<dbReference type="PANTHER" id="PTHR22953:SF153">
    <property type="entry name" value="PURPLE ACID PHOSPHATASE"/>
    <property type="match status" value="1"/>
</dbReference>
<dbReference type="GO" id="GO:0046872">
    <property type="term" value="F:metal ion binding"/>
    <property type="evidence" value="ECO:0007669"/>
    <property type="project" value="InterPro"/>
</dbReference>
<evidence type="ECO:0000313" key="6">
    <source>
        <dbReference type="Proteomes" id="UP000598820"/>
    </source>
</evidence>
<dbReference type="SUPFAM" id="SSF56300">
    <property type="entry name" value="Metallo-dependent phosphatases"/>
    <property type="match status" value="1"/>
</dbReference>
<dbReference type="Pfam" id="PF16656">
    <property type="entry name" value="Pur_ac_phosph_N"/>
    <property type="match status" value="1"/>
</dbReference>
<accession>A0A927ARI6</accession>
<reference evidence="5" key="1">
    <citation type="submission" date="2020-09" db="EMBL/GenBank/DDBJ databases">
        <authorList>
            <person name="Kim M.K."/>
        </authorList>
    </citation>
    <scope>NUCLEOTIDE SEQUENCE</scope>
    <source>
        <strain evidence="5">BT702</strain>
    </source>
</reference>
<feature type="chain" id="PRO_5036766243" evidence="2">
    <location>
        <begin position="20"/>
        <end position="995"/>
    </location>
</feature>
<dbReference type="InterPro" id="IPR015914">
    <property type="entry name" value="PAPs_N"/>
</dbReference>
<dbReference type="InterPro" id="IPR039331">
    <property type="entry name" value="PAPs-like"/>
</dbReference>
<dbReference type="RefSeq" id="WP_190888233.1">
    <property type="nucleotide sequence ID" value="NZ_JACWZY010000014.1"/>
</dbReference>
<dbReference type="InterPro" id="IPR008963">
    <property type="entry name" value="Purple_acid_Pase-like_N"/>
</dbReference>
<evidence type="ECO:0000259" key="4">
    <source>
        <dbReference type="Pfam" id="PF16656"/>
    </source>
</evidence>
<proteinExistence type="predicted"/>
<dbReference type="PANTHER" id="PTHR22953">
    <property type="entry name" value="ACID PHOSPHATASE RELATED"/>
    <property type="match status" value="1"/>
</dbReference>
<dbReference type="GO" id="GO:0003993">
    <property type="term" value="F:acid phosphatase activity"/>
    <property type="evidence" value="ECO:0007669"/>
    <property type="project" value="InterPro"/>
</dbReference>
<dbReference type="InterPro" id="IPR004843">
    <property type="entry name" value="Calcineurin-like_PHP"/>
</dbReference>
<dbReference type="Proteomes" id="UP000598820">
    <property type="component" value="Unassembled WGS sequence"/>
</dbReference>
<dbReference type="SUPFAM" id="SSF49363">
    <property type="entry name" value="Purple acid phosphatase, N-terminal domain"/>
    <property type="match status" value="1"/>
</dbReference>
<dbReference type="Pfam" id="PF00149">
    <property type="entry name" value="Metallophos"/>
    <property type="match status" value="1"/>
</dbReference>
<comment type="caution">
    <text evidence="5">The sequence shown here is derived from an EMBL/GenBank/DDBJ whole genome shotgun (WGS) entry which is preliminary data.</text>
</comment>
<dbReference type="Gene3D" id="3.60.21.10">
    <property type="match status" value="1"/>
</dbReference>
<feature type="signal peptide" evidence="2">
    <location>
        <begin position="1"/>
        <end position="19"/>
    </location>
</feature>
<evidence type="ECO:0000259" key="3">
    <source>
        <dbReference type="Pfam" id="PF00149"/>
    </source>
</evidence>
<protein>
    <submittedName>
        <fullName evidence="5">Metallophosphoesterase family protein</fullName>
    </submittedName>
</protein>
<dbReference type="AlphaFoldDB" id="A0A927ARI6"/>
<sequence>MKTILPICLIWLLWQPATAQLVSTTLVAHGAMWRYSDKSSTPPDQVVGPTTYTWKDLGYDDSSPTSWSSGASELGYGDDDEASKINYGPENDKYRTAYFRKTVSDVSYLNRFRYKVRYKRDDGIVIYLNGVEIRRDGMPSGVITYLTSATLNAEESIFHEFYIPNGALRSGNNVIAAEVHQIGPTSSDLSFSLEFIAESNNNTLAASGLPVTSLSSTNWKYSDNGADLGTSWRNLAYDDSFWQQTNIGSRVRMGYGETNDPNQATVDPASSDPYDANTYTNYISYGLNPANKFPTTYFRKKINIPNVNANPGYEIRFMRDDGILIYVNGSELPRDANGNTNNMPGTPVSYTTLATASVDAPAETTWSAWQPISTSLLQNGDNIIAAEIHQVGPTTSDITFNIEIRVPGVPEITRGPYLTLGTKTGATIRWRTNVANIGQVTYGLSTTSLTGVVSEPSSTTEHVIQLTGLQPDKQYFYTVGTTSAIIQQGTDNYFLTAPLGNTKRKIRIAAFGDCGSNETNDNQIKARDGFLAFRGNNPIDLWMLIGDNSYDGDDPTYQTKFFSRYQTTSLMKNSMIYAIPGNHDYNNSPTLAENHNIPYFDIFNFPTNAEAGGVASGTKEWYSFDYGPIHFVMLDGYGRRNVGGIQRRFYEDTLNHPQVIWLKEDLAKTNKKWKIVYQHYPSYSQGSHNSENSSTDADMVAIRQVINPIMERFGVDMVITGHSHVYERSYPLHDLYSANSMTPYSNNPSAFRFAGDESNGRYDGSGGSCPYKKTAEKKKQGTVYVVSGSAGALEKIAGLGNHPAMVYTQKDIGGSFYFEVEDNRLDAKFLQNLNTNPPYSYNIADQFTILKDVGIPQSLTVASGQSVTLTSPFISNYVWTNPADPGFSASSRSVVISPPVGTHTYQVRDVQNCVQNTFTVQVSNTPSPNMQTVKIGDWNDPTIWSGNRVPGPSDQLRVKHLITIPDNTTVFALKVTYDPGIQILHGQNAYLKLQP</sequence>
<evidence type="ECO:0000256" key="1">
    <source>
        <dbReference type="ARBA" id="ARBA00022729"/>
    </source>
</evidence>
<feature type="domain" description="Calcineurin-like phosphoesterase" evidence="3">
    <location>
        <begin position="506"/>
        <end position="726"/>
    </location>
</feature>
<name>A0A927ARI6_9BACT</name>
<feature type="domain" description="Purple acid phosphatase N-terminal" evidence="4">
    <location>
        <begin position="416"/>
        <end position="484"/>
    </location>
</feature>
<keyword evidence="6" id="KW-1185">Reference proteome</keyword>
<evidence type="ECO:0000256" key="2">
    <source>
        <dbReference type="SAM" id="SignalP"/>
    </source>
</evidence>
<dbReference type="InterPro" id="IPR029052">
    <property type="entry name" value="Metallo-depent_PP-like"/>
</dbReference>